<feature type="chain" id="PRO_5016926607" description="VCBS repeat-containing protein" evidence="1">
    <location>
        <begin position="26"/>
        <end position="145"/>
    </location>
</feature>
<reference evidence="2 3" key="1">
    <citation type="submission" date="2018-08" db="EMBL/GenBank/DDBJ databases">
        <title>Lysobacter sp. zong2l5, whole genome shotgun sequence.</title>
        <authorList>
            <person name="Zhang X."/>
            <person name="Feng G."/>
            <person name="Zhu H."/>
        </authorList>
    </citation>
    <scope>NUCLEOTIDE SEQUENCE [LARGE SCALE GENOMIC DNA]</scope>
    <source>
        <strain evidence="3">zong2l5</strain>
    </source>
</reference>
<evidence type="ECO:0000313" key="3">
    <source>
        <dbReference type="Proteomes" id="UP000264492"/>
    </source>
</evidence>
<feature type="signal peptide" evidence="1">
    <location>
        <begin position="1"/>
        <end position="25"/>
    </location>
</feature>
<evidence type="ECO:0000256" key="1">
    <source>
        <dbReference type="SAM" id="SignalP"/>
    </source>
</evidence>
<evidence type="ECO:0000313" key="2">
    <source>
        <dbReference type="EMBL" id="RDZ26341.1"/>
    </source>
</evidence>
<protein>
    <recommendedName>
        <fullName evidence="4">VCBS repeat-containing protein</fullName>
    </recommendedName>
</protein>
<keyword evidence="1" id="KW-0732">Signal</keyword>
<proteinExistence type="predicted"/>
<name>A0A371JXF5_9GAMM</name>
<dbReference type="OrthoDB" id="6024054at2"/>
<dbReference type="AlphaFoldDB" id="A0A371JXF5"/>
<comment type="caution">
    <text evidence="2">The sequence shown here is derived from an EMBL/GenBank/DDBJ whole genome shotgun (WGS) entry which is preliminary data.</text>
</comment>
<dbReference type="Proteomes" id="UP000264492">
    <property type="component" value="Unassembled WGS sequence"/>
</dbReference>
<dbReference type="EMBL" id="QTSU01000003">
    <property type="protein sequence ID" value="RDZ26341.1"/>
    <property type="molecule type" value="Genomic_DNA"/>
</dbReference>
<keyword evidence="3" id="KW-1185">Reference proteome</keyword>
<dbReference type="RefSeq" id="WP_115860262.1">
    <property type="nucleotide sequence ID" value="NZ_QTSU01000003.1"/>
</dbReference>
<organism evidence="2 3">
    <name type="scientific">Lysobacter silvisoli</name>
    <dbReference type="NCBI Taxonomy" id="2293254"/>
    <lineage>
        <taxon>Bacteria</taxon>
        <taxon>Pseudomonadati</taxon>
        <taxon>Pseudomonadota</taxon>
        <taxon>Gammaproteobacteria</taxon>
        <taxon>Lysobacterales</taxon>
        <taxon>Lysobacteraceae</taxon>
        <taxon>Lysobacter</taxon>
    </lineage>
</organism>
<gene>
    <name evidence="2" type="ORF">DX914_15150</name>
</gene>
<evidence type="ECO:0008006" key="4">
    <source>
        <dbReference type="Google" id="ProtNLM"/>
    </source>
</evidence>
<sequence>MGTTRLQVALALGLALGLHAHSASAEQYDPPIAIGSIACPAGSTGYGNARFIVFPSWASAPPNWRLTIWCNAAGAGRRTHFEPGGGGVFAPWPNLGGAFGVGWPPPPSYGNQFQQLDVDSDGDLDVLQLLETAPNTWTVFLNRAL</sequence>
<accession>A0A371JXF5</accession>